<dbReference type="Gene3D" id="3.60.140.10">
    <property type="entry name" value="CNF1/YfiH-like putative cysteine hydrolases"/>
    <property type="match status" value="1"/>
</dbReference>
<evidence type="ECO:0000256" key="7">
    <source>
        <dbReference type="ARBA" id="ARBA00047989"/>
    </source>
</evidence>
<keyword evidence="6" id="KW-0862">Zinc</keyword>
<evidence type="ECO:0000313" key="11">
    <source>
        <dbReference type="Proteomes" id="UP000503264"/>
    </source>
</evidence>
<keyword evidence="11" id="KW-1185">Reference proteome</keyword>
<sequence length="228" mass="25138">MGDGREIFEFVLNGSEILAGFSTKEAGNLALHVGDEVKNVEQNRKNLCDFLGLDELKFMTQTHSSIVKILKNKDDKLGECDAVITALRGIGICVMVADCSPILLYDRKSGVISAIHAGRAGVVSKIVTKTIALMQSEFGSQSSDIEAFVGVNIKGSCYEIGALYLGEFNKYKNGLNFDINLALKDEFESLGVTKFHFDKRCSHCDERFYSYRREKNTGRFAGVIALRG</sequence>
<dbReference type="PANTHER" id="PTHR30616:SF2">
    <property type="entry name" value="PURINE NUCLEOSIDE PHOSPHORYLASE LACC1"/>
    <property type="match status" value="1"/>
</dbReference>
<dbReference type="InterPro" id="IPR011324">
    <property type="entry name" value="Cytotoxic_necrot_fac-like_cat"/>
</dbReference>
<dbReference type="CDD" id="cd16833">
    <property type="entry name" value="YfiH"/>
    <property type="match status" value="1"/>
</dbReference>
<evidence type="ECO:0000256" key="8">
    <source>
        <dbReference type="ARBA" id="ARBA00048968"/>
    </source>
</evidence>
<evidence type="ECO:0000256" key="9">
    <source>
        <dbReference type="ARBA" id="ARBA00049893"/>
    </source>
</evidence>
<accession>A0A6G5QJ39</accession>
<dbReference type="InterPro" id="IPR038371">
    <property type="entry name" value="Cu_polyphenol_OxRdtase_sf"/>
</dbReference>
<keyword evidence="3" id="KW-0808">Transferase</keyword>
<evidence type="ECO:0000256" key="3">
    <source>
        <dbReference type="ARBA" id="ARBA00022679"/>
    </source>
</evidence>
<dbReference type="GO" id="GO:0016787">
    <property type="term" value="F:hydrolase activity"/>
    <property type="evidence" value="ECO:0007669"/>
    <property type="project" value="UniProtKB-KW"/>
</dbReference>
<keyword evidence="4" id="KW-0479">Metal-binding</keyword>
<dbReference type="InterPro" id="IPR003730">
    <property type="entry name" value="Cu_polyphenol_OxRdtase"/>
</dbReference>
<proteinExistence type="inferred from homology"/>
<evidence type="ECO:0000256" key="5">
    <source>
        <dbReference type="ARBA" id="ARBA00022801"/>
    </source>
</evidence>
<dbReference type="RefSeq" id="WP_171994315.1">
    <property type="nucleotide sequence ID" value="NZ_CP012542.1"/>
</dbReference>
<dbReference type="SUPFAM" id="SSF64438">
    <property type="entry name" value="CNF1/YfiH-like putative cysteine hydrolases"/>
    <property type="match status" value="1"/>
</dbReference>
<evidence type="ECO:0000256" key="1">
    <source>
        <dbReference type="ARBA" id="ARBA00000553"/>
    </source>
</evidence>
<protein>
    <submittedName>
        <fullName evidence="10">Multi-copper polyphenol oxidoreductase laccase</fullName>
    </submittedName>
</protein>
<keyword evidence="5" id="KW-0378">Hydrolase</keyword>
<evidence type="ECO:0000256" key="2">
    <source>
        <dbReference type="ARBA" id="ARBA00007353"/>
    </source>
</evidence>
<evidence type="ECO:0000256" key="6">
    <source>
        <dbReference type="ARBA" id="ARBA00022833"/>
    </source>
</evidence>
<dbReference type="EMBL" id="CP012542">
    <property type="protein sequence ID" value="QCD45680.1"/>
    <property type="molecule type" value="Genomic_DNA"/>
</dbReference>
<comment type="catalytic activity">
    <reaction evidence="9">
        <text>S-methyl-5'-thioadenosine + phosphate = 5-(methylsulfanyl)-alpha-D-ribose 1-phosphate + adenine</text>
        <dbReference type="Rhea" id="RHEA:11852"/>
        <dbReference type="ChEBI" id="CHEBI:16708"/>
        <dbReference type="ChEBI" id="CHEBI:17509"/>
        <dbReference type="ChEBI" id="CHEBI:43474"/>
        <dbReference type="ChEBI" id="CHEBI:58533"/>
        <dbReference type="EC" id="2.4.2.28"/>
    </reaction>
    <physiologicalReaction direction="left-to-right" evidence="9">
        <dbReference type="Rhea" id="RHEA:11853"/>
    </physiologicalReaction>
</comment>
<evidence type="ECO:0000313" key="10">
    <source>
        <dbReference type="EMBL" id="QCD45680.1"/>
    </source>
</evidence>
<comment type="catalytic activity">
    <reaction evidence="7">
        <text>adenosine + H2O + H(+) = inosine + NH4(+)</text>
        <dbReference type="Rhea" id="RHEA:24408"/>
        <dbReference type="ChEBI" id="CHEBI:15377"/>
        <dbReference type="ChEBI" id="CHEBI:15378"/>
        <dbReference type="ChEBI" id="CHEBI:16335"/>
        <dbReference type="ChEBI" id="CHEBI:17596"/>
        <dbReference type="ChEBI" id="CHEBI:28938"/>
        <dbReference type="EC" id="3.5.4.4"/>
    </reaction>
    <physiologicalReaction direction="left-to-right" evidence="7">
        <dbReference type="Rhea" id="RHEA:24409"/>
    </physiologicalReaction>
</comment>
<comment type="catalytic activity">
    <reaction evidence="1">
        <text>inosine + phosphate = alpha-D-ribose 1-phosphate + hypoxanthine</text>
        <dbReference type="Rhea" id="RHEA:27646"/>
        <dbReference type="ChEBI" id="CHEBI:17368"/>
        <dbReference type="ChEBI" id="CHEBI:17596"/>
        <dbReference type="ChEBI" id="CHEBI:43474"/>
        <dbReference type="ChEBI" id="CHEBI:57720"/>
        <dbReference type="EC" id="2.4.2.1"/>
    </reaction>
    <physiologicalReaction direction="left-to-right" evidence="1">
        <dbReference type="Rhea" id="RHEA:27647"/>
    </physiologicalReaction>
</comment>
<dbReference type="PANTHER" id="PTHR30616">
    <property type="entry name" value="UNCHARACTERIZED PROTEIN YFIH"/>
    <property type="match status" value="1"/>
</dbReference>
<reference evidence="10 11" key="1">
    <citation type="submission" date="2016-07" db="EMBL/GenBank/DDBJ databases">
        <title>Comparative genomics of the Campylobacter concisus group.</title>
        <authorList>
            <person name="Miller W.G."/>
            <person name="Yee E."/>
            <person name="Chapman M.H."/>
            <person name="Huynh S."/>
            <person name="Bono J.L."/>
            <person name="On S.L.W."/>
            <person name="StLeger J."/>
            <person name="Foster G."/>
            <person name="Parker C.T."/>
        </authorList>
    </citation>
    <scope>NUCLEOTIDE SEQUENCE [LARGE SCALE GENOMIC DNA]</scope>
    <source>
        <strain evidence="10 11">CCUG 21559</strain>
    </source>
</reference>
<dbReference type="GO" id="GO:0017061">
    <property type="term" value="F:S-methyl-5-thioadenosine phosphorylase activity"/>
    <property type="evidence" value="ECO:0007669"/>
    <property type="project" value="UniProtKB-EC"/>
</dbReference>
<name>A0A6G5QJ39_9BACT</name>
<comment type="catalytic activity">
    <reaction evidence="8">
        <text>adenosine + phosphate = alpha-D-ribose 1-phosphate + adenine</text>
        <dbReference type="Rhea" id="RHEA:27642"/>
        <dbReference type="ChEBI" id="CHEBI:16335"/>
        <dbReference type="ChEBI" id="CHEBI:16708"/>
        <dbReference type="ChEBI" id="CHEBI:43474"/>
        <dbReference type="ChEBI" id="CHEBI:57720"/>
        <dbReference type="EC" id="2.4.2.1"/>
    </reaction>
    <physiologicalReaction direction="left-to-right" evidence="8">
        <dbReference type="Rhea" id="RHEA:27643"/>
    </physiologicalReaction>
</comment>
<evidence type="ECO:0000256" key="4">
    <source>
        <dbReference type="ARBA" id="ARBA00022723"/>
    </source>
</evidence>
<gene>
    <name evidence="10" type="ORF">CMUC_1939</name>
</gene>
<dbReference type="GO" id="GO:0005507">
    <property type="term" value="F:copper ion binding"/>
    <property type="evidence" value="ECO:0007669"/>
    <property type="project" value="TreeGrafter"/>
</dbReference>
<organism evidence="10 11">
    <name type="scientific">Campylobacter mucosalis CCUG 21559</name>
    <dbReference type="NCBI Taxonomy" id="1032067"/>
    <lineage>
        <taxon>Bacteria</taxon>
        <taxon>Pseudomonadati</taxon>
        <taxon>Campylobacterota</taxon>
        <taxon>Epsilonproteobacteria</taxon>
        <taxon>Campylobacterales</taxon>
        <taxon>Campylobacteraceae</taxon>
        <taxon>Campylobacter</taxon>
    </lineage>
</organism>
<dbReference type="Pfam" id="PF02578">
    <property type="entry name" value="Cu-oxidase_4"/>
    <property type="match status" value="1"/>
</dbReference>
<dbReference type="AlphaFoldDB" id="A0A6G5QJ39"/>
<comment type="similarity">
    <text evidence="2">Belongs to the purine nucleoside phosphorylase YfiH/LACC1 family.</text>
</comment>
<dbReference type="Proteomes" id="UP000503264">
    <property type="component" value="Chromosome"/>
</dbReference>